<name>A0ABD1M3T0_9FABA</name>
<protein>
    <submittedName>
        <fullName evidence="1">Uncharacterized protein</fullName>
    </submittedName>
</protein>
<accession>A0ABD1M3T0</accession>
<sequence>MSVVLGSSTETSLNSVELWVRLVGPKPKMILSIHAPQVWDSTDSISYKCDGGFVDYTKTIIKELLIFGNSGCRIPRVKDCENRLKQMVQQCKVLRVERLKPNDTREKMAKSTKEKVIWLHHHKGCLASSPCIIHNPKSRKIRNLETVLSLTNAMHHCLQFLSTIINKGHDNVSHAIGYEGKFTMVLEAMHMMYAHEQHEQHDNFQHFHNNIVNGTDLEVSKEDGDGEGFGERGVRPSGARRELCKMGMESLRHLKRMCEEVVDNTVMFILSGNSLNAPTASITIFPPSETSTVHRTPLRRQNTKQAGPRMEPGFPKTKVPLGELRIRSLLEEIFLSFFVA</sequence>
<evidence type="ECO:0000313" key="2">
    <source>
        <dbReference type="Proteomes" id="UP001603857"/>
    </source>
</evidence>
<proteinExistence type="predicted"/>
<gene>
    <name evidence="1" type="ORF">Fmac_018038</name>
</gene>
<dbReference type="AlphaFoldDB" id="A0ABD1M3T0"/>
<comment type="caution">
    <text evidence="1">The sequence shown here is derived from an EMBL/GenBank/DDBJ whole genome shotgun (WGS) entry which is preliminary data.</text>
</comment>
<keyword evidence="2" id="KW-1185">Reference proteome</keyword>
<evidence type="ECO:0000313" key="1">
    <source>
        <dbReference type="EMBL" id="KAL2330457.1"/>
    </source>
</evidence>
<organism evidence="1 2">
    <name type="scientific">Flemingia macrophylla</name>
    <dbReference type="NCBI Taxonomy" id="520843"/>
    <lineage>
        <taxon>Eukaryota</taxon>
        <taxon>Viridiplantae</taxon>
        <taxon>Streptophyta</taxon>
        <taxon>Embryophyta</taxon>
        <taxon>Tracheophyta</taxon>
        <taxon>Spermatophyta</taxon>
        <taxon>Magnoliopsida</taxon>
        <taxon>eudicotyledons</taxon>
        <taxon>Gunneridae</taxon>
        <taxon>Pentapetalae</taxon>
        <taxon>rosids</taxon>
        <taxon>fabids</taxon>
        <taxon>Fabales</taxon>
        <taxon>Fabaceae</taxon>
        <taxon>Papilionoideae</taxon>
        <taxon>50 kb inversion clade</taxon>
        <taxon>NPAAA clade</taxon>
        <taxon>indigoferoid/millettioid clade</taxon>
        <taxon>Phaseoleae</taxon>
        <taxon>Flemingia</taxon>
    </lineage>
</organism>
<dbReference type="EMBL" id="JBGMDY010000006">
    <property type="protein sequence ID" value="KAL2330457.1"/>
    <property type="molecule type" value="Genomic_DNA"/>
</dbReference>
<reference evidence="1 2" key="1">
    <citation type="submission" date="2024-08" db="EMBL/GenBank/DDBJ databases">
        <title>Insights into the chromosomal genome structure of Flemingia macrophylla.</title>
        <authorList>
            <person name="Ding Y."/>
            <person name="Zhao Y."/>
            <person name="Bi W."/>
            <person name="Wu M."/>
            <person name="Zhao G."/>
            <person name="Gong Y."/>
            <person name="Li W."/>
            <person name="Zhang P."/>
        </authorList>
    </citation>
    <scope>NUCLEOTIDE SEQUENCE [LARGE SCALE GENOMIC DNA]</scope>
    <source>
        <strain evidence="1">DYQJB</strain>
        <tissue evidence="1">Leaf</tissue>
    </source>
</reference>
<dbReference type="Proteomes" id="UP001603857">
    <property type="component" value="Unassembled WGS sequence"/>
</dbReference>